<accession>A0ABQ4KCF7</accession>
<organism evidence="1 2">
    <name type="scientific">Siminovitchia fordii</name>
    <dbReference type="NCBI Taxonomy" id="254759"/>
    <lineage>
        <taxon>Bacteria</taxon>
        <taxon>Bacillati</taxon>
        <taxon>Bacillota</taxon>
        <taxon>Bacilli</taxon>
        <taxon>Bacillales</taxon>
        <taxon>Bacillaceae</taxon>
        <taxon>Siminovitchia</taxon>
    </lineage>
</organism>
<proteinExistence type="predicted"/>
<protein>
    <submittedName>
        <fullName evidence="1">Uncharacterized protein</fullName>
    </submittedName>
</protein>
<evidence type="ECO:0000313" key="1">
    <source>
        <dbReference type="EMBL" id="GIN22558.1"/>
    </source>
</evidence>
<evidence type="ECO:0000313" key="2">
    <source>
        <dbReference type="Proteomes" id="UP000680279"/>
    </source>
</evidence>
<name>A0ABQ4KCF7_9BACI</name>
<dbReference type="Proteomes" id="UP000680279">
    <property type="component" value="Unassembled WGS sequence"/>
</dbReference>
<gene>
    <name evidence="1" type="ORF">J1TS3_36920</name>
</gene>
<dbReference type="RefSeq" id="WP_212963677.1">
    <property type="nucleotide sequence ID" value="NZ_BOQT01000018.1"/>
</dbReference>
<reference evidence="1 2" key="1">
    <citation type="submission" date="2021-03" db="EMBL/GenBank/DDBJ databases">
        <title>Antimicrobial resistance genes in bacteria isolated from Japanese honey, and their potential for conferring macrolide and lincosamide resistance in the American foulbrood pathogen Paenibacillus larvae.</title>
        <authorList>
            <person name="Okamoto M."/>
            <person name="Kumagai M."/>
            <person name="Kanamori H."/>
            <person name="Takamatsu D."/>
        </authorList>
    </citation>
    <scope>NUCLEOTIDE SEQUENCE [LARGE SCALE GENOMIC DNA]</scope>
    <source>
        <strain evidence="1 2">J1TS3</strain>
    </source>
</reference>
<sequence length="61" mass="7124">MSIEEIEKRFAKGYAFHSEAGIMQCERDMEWLMDEVIKLDGKYKNLIKAIIEAIEDNSKIT</sequence>
<keyword evidence="2" id="KW-1185">Reference proteome</keyword>
<comment type="caution">
    <text evidence="1">The sequence shown here is derived from an EMBL/GenBank/DDBJ whole genome shotgun (WGS) entry which is preliminary data.</text>
</comment>
<dbReference type="EMBL" id="BOQT01000018">
    <property type="protein sequence ID" value="GIN22558.1"/>
    <property type="molecule type" value="Genomic_DNA"/>
</dbReference>